<evidence type="ECO:0000313" key="2">
    <source>
        <dbReference type="Proteomes" id="UP001596023"/>
    </source>
</evidence>
<protein>
    <recommendedName>
        <fullName evidence="3">DUF3244 domain-containing protein</fullName>
    </recommendedName>
</protein>
<sequence>MKHIIYTIVIFFAFTSFSFPDYEECSVTAFYRASDIPYGTKALDNYDNIVEIETLLIPDKEIKAGRYKVSVKRIDSNLYQVGGTDLYIETSMCLELAIYDDAILNVVDYMGYKMGTLIFLE</sequence>
<dbReference type="EMBL" id="JBHSGN010000128">
    <property type="protein sequence ID" value="MFC4676249.1"/>
    <property type="molecule type" value="Genomic_DNA"/>
</dbReference>
<accession>A0ABV9L1Y4</accession>
<organism evidence="1 2">
    <name type="scientific">Dysgonomonas termitidis</name>
    <dbReference type="NCBI Taxonomy" id="1516126"/>
    <lineage>
        <taxon>Bacteria</taxon>
        <taxon>Pseudomonadati</taxon>
        <taxon>Bacteroidota</taxon>
        <taxon>Bacteroidia</taxon>
        <taxon>Bacteroidales</taxon>
        <taxon>Dysgonomonadaceae</taxon>
        <taxon>Dysgonomonas</taxon>
    </lineage>
</organism>
<gene>
    <name evidence="1" type="ORF">ACFO6W_21415</name>
</gene>
<comment type="caution">
    <text evidence="1">The sequence shown here is derived from an EMBL/GenBank/DDBJ whole genome shotgun (WGS) entry which is preliminary data.</text>
</comment>
<reference evidence="2" key="1">
    <citation type="journal article" date="2019" name="Int. J. Syst. Evol. Microbiol.">
        <title>The Global Catalogue of Microorganisms (GCM) 10K type strain sequencing project: providing services to taxonomists for standard genome sequencing and annotation.</title>
        <authorList>
            <consortium name="The Broad Institute Genomics Platform"/>
            <consortium name="The Broad Institute Genome Sequencing Center for Infectious Disease"/>
            <person name="Wu L."/>
            <person name="Ma J."/>
        </authorList>
    </citation>
    <scope>NUCLEOTIDE SEQUENCE [LARGE SCALE GENOMIC DNA]</scope>
    <source>
        <strain evidence="2">CCUG 66188</strain>
    </source>
</reference>
<proteinExistence type="predicted"/>
<dbReference type="Proteomes" id="UP001596023">
    <property type="component" value="Unassembled WGS sequence"/>
</dbReference>
<keyword evidence="2" id="KW-1185">Reference proteome</keyword>
<evidence type="ECO:0000313" key="1">
    <source>
        <dbReference type="EMBL" id="MFC4676249.1"/>
    </source>
</evidence>
<dbReference type="RefSeq" id="WP_380000289.1">
    <property type="nucleotide sequence ID" value="NZ_JBHSGN010000128.1"/>
</dbReference>
<name>A0ABV9L1Y4_9BACT</name>
<evidence type="ECO:0008006" key="3">
    <source>
        <dbReference type="Google" id="ProtNLM"/>
    </source>
</evidence>